<feature type="transmembrane region" description="Helical" evidence="10">
    <location>
        <begin position="369"/>
        <end position="390"/>
    </location>
</feature>
<feature type="transmembrane region" description="Helical" evidence="10">
    <location>
        <begin position="303"/>
        <end position="325"/>
    </location>
</feature>
<comment type="similarity">
    <text evidence="2">Belongs to the major facilitator superfamily. Sugar transporter (TC 2.A.1.1) family.</text>
</comment>
<evidence type="ECO:0000256" key="10">
    <source>
        <dbReference type="SAM" id="Phobius"/>
    </source>
</evidence>
<dbReference type="InterPro" id="IPR003663">
    <property type="entry name" value="Sugar/inositol_transpt"/>
</dbReference>
<dbReference type="PANTHER" id="PTHR48022:SF73">
    <property type="entry name" value="METABOLITE TRANSPORT PROTEIN YDL199C-RELATED"/>
    <property type="match status" value="1"/>
</dbReference>
<evidence type="ECO:0000256" key="5">
    <source>
        <dbReference type="ARBA" id="ARBA00022692"/>
    </source>
</evidence>
<dbReference type="GO" id="GO:0005351">
    <property type="term" value="F:carbohydrate:proton symporter activity"/>
    <property type="evidence" value="ECO:0007669"/>
    <property type="project" value="TreeGrafter"/>
</dbReference>
<dbReference type="NCBIfam" id="TIGR00879">
    <property type="entry name" value="SP"/>
    <property type="match status" value="2"/>
</dbReference>
<feature type="region of interest" description="Disordered" evidence="9">
    <location>
        <begin position="583"/>
        <end position="603"/>
    </location>
</feature>
<dbReference type="SUPFAM" id="SSF103473">
    <property type="entry name" value="MFS general substrate transporter"/>
    <property type="match status" value="2"/>
</dbReference>
<keyword evidence="3" id="KW-0813">Transport</keyword>
<evidence type="ECO:0000256" key="2">
    <source>
        <dbReference type="ARBA" id="ARBA00010992"/>
    </source>
</evidence>
<feature type="compositionally biased region" description="Low complexity" evidence="9">
    <location>
        <begin position="594"/>
        <end position="603"/>
    </location>
</feature>
<comment type="catalytic activity">
    <reaction evidence="8">
        <text>myo-inositol(out) + H(+)(out) = myo-inositol(in) + H(+)(in)</text>
        <dbReference type="Rhea" id="RHEA:60364"/>
        <dbReference type="ChEBI" id="CHEBI:15378"/>
        <dbReference type="ChEBI" id="CHEBI:17268"/>
    </reaction>
</comment>
<dbReference type="PROSITE" id="PS00216">
    <property type="entry name" value="SUGAR_TRANSPORT_1"/>
    <property type="match status" value="3"/>
</dbReference>
<accession>A0AAF0EBC9</accession>
<dbReference type="PRINTS" id="PR00171">
    <property type="entry name" value="SUGRTRNSPORT"/>
</dbReference>
<keyword evidence="7 10" id="KW-0472">Membrane</keyword>
<feature type="transmembrane region" description="Helical" evidence="10">
    <location>
        <begin position="445"/>
        <end position="467"/>
    </location>
</feature>
<dbReference type="InterPro" id="IPR005829">
    <property type="entry name" value="Sugar_transporter_CS"/>
</dbReference>
<evidence type="ECO:0000313" key="12">
    <source>
        <dbReference type="EMBL" id="WFD21794.1"/>
    </source>
</evidence>
<dbReference type="PROSITE" id="PS00217">
    <property type="entry name" value="SUGAR_TRANSPORT_2"/>
    <property type="match status" value="1"/>
</dbReference>
<keyword evidence="6 10" id="KW-1133">Transmembrane helix</keyword>
<reference evidence="12" key="1">
    <citation type="submission" date="2023-03" db="EMBL/GenBank/DDBJ databases">
        <title>Mating type loci evolution in Malassezia.</title>
        <authorList>
            <person name="Coelho M.A."/>
        </authorList>
    </citation>
    <scope>NUCLEOTIDE SEQUENCE</scope>
    <source>
        <strain evidence="12">CBS 12830</strain>
    </source>
</reference>
<feature type="transmembrane region" description="Helical" evidence="10">
    <location>
        <begin position="97"/>
        <end position="117"/>
    </location>
</feature>
<feature type="transmembrane region" description="Helical" evidence="10">
    <location>
        <begin position="1073"/>
        <end position="1094"/>
    </location>
</feature>
<evidence type="ECO:0000256" key="6">
    <source>
        <dbReference type="ARBA" id="ARBA00022989"/>
    </source>
</evidence>
<feature type="transmembrane region" description="Helical" evidence="10">
    <location>
        <begin position="1047"/>
        <end position="1067"/>
    </location>
</feature>
<feature type="transmembrane region" description="Helical" evidence="10">
    <location>
        <begin position="479"/>
        <end position="497"/>
    </location>
</feature>
<dbReference type="InterPro" id="IPR036259">
    <property type="entry name" value="MFS_trans_sf"/>
</dbReference>
<evidence type="ECO:0000259" key="11">
    <source>
        <dbReference type="PROSITE" id="PS50850"/>
    </source>
</evidence>
<feature type="transmembrane region" description="Helical" evidence="10">
    <location>
        <begin position="766"/>
        <end position="783"/>
    </location>
</feature>
<evidence type="ECO:0000313" key="13">
    <source>
        <dbReference type="Proteomes" id="UP001214415"/>
    </source>
</evidence>
<evidence type="ECO:0000256" key="8">
    <source>
        <dbReference type="ARBA" id="ARBA00049119"/>
    </source>
</evidence>
<feature type="transmembrane region" description="Helical" evidence="10">
    <location>
        <begin position="1005"/>
        <end position="1026"/>
    </location>
</feature>
<dbReference type="Pfam" id="PF00083">
    <property type="entry name" value="Sugar_tr"/>
    <property type="match status" value="2"/>
</dbReference>
<dbReference type="AlphaFoldDB" id="A0AAF0EBC9"/>
<sequence>MDSTELSRMDTPDDSFKDHLSDKAEAYTVTNGASPATLALAADGMERAGFTVWMLTMCAALCGSLFGYDTGYVSSVLVSLDKYKDFGHVLSDGTKQLITSATSLGALMGALGAMIPSEYLGRRWVMAIANVVFIAGAIIQAAAHESWTLIGGRFVVGVGVGIASMIVPLWISELAPAHLRGRLVTLNIVFLTMGQLIATAVGAGFENVYGGWRYTVAGGAIPAIVSLVTMAWLPESPRYDSRRGHTERAMRTFQRIYPHASEAYCRQRAEELAASLQEFDTRVSHLPLVRRVRLLCSGSNARALAIACGLQALQQLCGFNTLMYYSGTLFQAIGFDQPVAVSLIVSATNFVATLAALQFIDMIGRRRVLLYSVPGMCAALVFAAICFAFLPVQANGELAVDIPSGRRVWTYLVIVAIIVYVLFYGFGIGNVPWQQGELFAIETRAIGTSMATGVNWACNLLIGATYLSLVEAATSSGAFGFYAGLCALGFVFCVFCFPDTRQLSLEEVHVIFRGSWGIRAAEQLRRDKARVAAETRARDAIDPLTPMAHTVGSSTARAQRTPSVLDTVTTRSLVDPLDEEVRAPRPTLDPRRMSGATPAALPLSLPSELDTPPLLGGQAMPLRRSASLSYVTRMDEPITVPPIDLRGARSNVLTSRFGLEGTPLLLFVTCFASLGVFMFGYDQGVMSGIITHPAFQADFHEPSAAQLGTMVAVLEIGALITSLLSGVLADRYGRKAILGMGALLFMGGGLIQTCAVGYRIMVVGRVIAGLGVGFLTMIVPTYQSEVSPAENRGKLACIEFTGNIIGYMASVWMGYVCSFLQSGWAWRLPLAVQPLIGGLLLYGVTLLPESPRWLCDVNRNEEAMRVLVDLSGTADPRHARAKLEFWEIQSTVRQMRAHGDRSYRALWQRLRARTLLGMSSQMLAQLNGINVISYYAPLVFESAGWVGRDALFMTGINAMVYVMSTLPTWFLVDSWGRRPILLSGALLCALTLGACGLFLRADRSYTPTAVAVCVVLFNAAFGYSWGPIPWAWTPEIMPLAFRAKGTSLAAATNWVFNWIVGQLTPVLQETIGWRLYLLHAVCCLVSFAVVYVFYPETQGVPLEEMDALFGDQHTLIPQEDEDTGEIRTALDEAPRLRRSISTHPRFSQEGAHPFGSPARGRGAYEPVPVRSLS</sequence>
<evidence type="ECO:0000256" key="9">
    <source>
        <dbReference type="SAM" id="MobiDB-lite"/>
    </source>
</evidence>
<feature type="region of interest" description="Disordered" evidence="9">
    <location>
        <begin position="1133"/>
        <end position="1173"/>
    </location>
</feature>
<dbReference type="GO" id="GO:1904679">
    <property type="term" value="P:myo-inositol import across plasma membrane"/>
    <property type="evidence" value="ECO:0007669"/>
    <property type="project" value="UniProtKB-ARBA"/>
</dbReference>
<dbReference type="PANTHER" id="PTHR48022">
    <property type="entry name" value="PLASTIDIC GLUCOSE TRANSPORTER 4"/>
    <property type="match status" value="1"/>
</dbReference>
<dbReference type="InterPro" id="IPR050360">
    <property type="entry name" value="MFS_Sugar_Transporters"/>
</dbReference>
<feature type="transmembrane region" description="Helical" evidence="10">
    <location>
        <begin position="124"/>
        <end position="143"/>
    </location>
</feature>
<dbReference type="InterPro" id="IPR005828">
    <property type="entry name" value="MFS_sugar_transport-like"/>
</dbReference>
<keyword evidence="13" id="KW-1185">Reference proteome</keyword>
<evidence type="ECO:0000256" key="7">
    <source>
        <dbReference type="ARBA" id="ARBA00023136"/>
    </source>
</evidence>
<organism evidence="12 13">
    <name type="scientific">Malassezia equina</name>
    <dbReference type="NCBI Taxonomy" id="1381935"/>
    <lineage>
        <taxon>Eukaryota</taxon>
        <taxon>Fungi</taxon>
        <taxon>Dikarya</taxon>
        <taxon>Basidiomycota</taxon>
        <taxon>Ustilaginomycotina</taxon>
        <taxon>Malasseziomycetes</taxon>
        <taxon>Malasseziales</taxon>
        <taxon>Malasseziaceae</taxon>
        <taxon>Malassezia</taxon>
    </lineage>
</organism>
<feature type="transmembrane region" description="Helical" evidence="10">
    <location>
        <begin position="183"/>
        <end position="205"/>
    </location>
</feature>
<protein>
    <recommendedName>
        <fullName evidence="11">Major facilitator superfamily (MFS) profile domain-containing protein</fullName>
    </recommendedName>
</protein>
<feature type="compositionally biased region" description="Basic and acidic residues" evidence="9">
    <location>
        <begin position="583"/>
        <end position="592"/>
    </location>
</feature>
<feature type="transmembrane region" description="Helical" evidence="10">
    <location>
        <begin position="914"/>
        <end position="938"/>
    </location>
</feature>
<keyword evidence="5 10" id="KW-0812">Transmembrane</keyword>
<feature type="transmembrane region" description="Helical" evidence="10">
    <location>
        <begin position="979"/>
        <end position="999"/>
    </location>
</feature>
<dbReference type="PROSITE" id="PS50850">
    <property type="entry name" value="MFS"/>
    <property type="match status" value="2"/>
</dbReference>
<dbReference type="FunFam" id="1.20.1250.20:FF:000073">
    <property type="entry name" value="MFS myo-inositol transporter, putative"/>
    <property type="match status" value="1"/>
</dbReference>
<feature type="transmembrane region" description="Helical" evidence="10">
    <location>
        <begin position="211"/>
        <end position="233"/>
    </location>
</feature>
<feature type="transmembrane region" description="Helical" evidence="10">
    <location>
        <begin position="736"/>
        <end position="760"/>
    </location>
</feature>
<dbReference type="Gene3D" id="1.20.1250.20">
    <property type="entry name" value="MFS general substrate transporter like domains"/>
    <property type="match status" value="2"/>
</dbReference>
<feature type="transmembrane region" description="Helical" evidence="10">
    <location>
        <begin position="410"/>
        <end position="433"/>
    </location>
</feature>
<comment type="subcellular location">
    <subcellularLocation>
        <location evidence="1">Cell membrane</location>
        <topology evidence="1">Multi-pass membrane protein</topology>
    </subcellularLocation>
</comment>
<dbReference type="EMBL" id="CP119900">
    <property type="protein sequence ID" value="WFD21794.1"/>
    <property type="molecule type" value="Genomic_DNA"/>
</dbReference>
<evidence type="ECO:0000256" key="4">
    <source>
        <dbReference type="ARBA" id="ARBA00022475"/>
    </source>
</evidence>
<name>A0AAF0EBC9_9BASI</name>
<dbReference type="FunFam" id="1.20.1250.20:FF:000134">
    <property type="entry name" value="MFS sugar transporter protein"/>
    <property type="match status" value="1"/>
</dbReference>
<dbReference type="GO" id="GO:0005886">
    <property type="term" value="C:plasma membrane"/>
    <property type="evidence" value="ECO:0007669"/>
    <property type="project" value="UniProtKB-SubCell"/>
</dbReference>
<feature type="transmembrane region" description="Helical" evidence="10">
    <location>
        <begin position="50"/>
        <end position="68"/>
    </location>
</feature>
<feature type="domain" description="Major facilitator superfamily (MFS) profile" evidence="11">
    <location>
        <begin position="668"/>
        <end position="1098"/>
    </location>
</feature>
<evidence type="ECO:0000256" key="1">
    <source>
        <dbReference type="ARBA" id="ARBA00004651"/>
    </source>
</evidence>
<keyword evidence="4" id="KW-1003">Cell membrane</keyword>
<feature type="transmembrane region" description="Helical" evidence="10">
    <location>
        <begin position="664"/>
        <end position="681"/>
    </location>
</feature>
<dbReference type="InterPro" id="IPR020846">
    <property type="entry name" value="MFS_dom"/>
</dbReference>
<dbReference type="GO" id="GO:0005365">
    <property type="term" value="F:myo-inositol transmembrane transporter activity"/>
    <property type="evidence" value="ECO:0007669"/>
    <property type="project" value="UniProtKB-ARBA"/>
</dbReference>
<feature type="transmembrane region" description="Helical" evidence="10">
    <location>
        <begin position="337"/>
        <end position="357"/>
    </location>
</feature>
<gene>
    <name evidence="12" type="ORF">MEQU1_000450</name>
</gene>
<proteinExistence type="inferred from homology"/>
<feature type="transmembrane region" description="Helical" evidence="10">
    <location>
        <begin position="149"/>
        <end position="171"/>
    </location>
</feature>
<dbReference type="Proteomes" id="UP001214415">
    <property type="component" value="Chromosome 1"/>
</dbReference>
<feature type="domain" description="Major facilitator superfamily (MFS) profile" evidence="11">
    <location>
        <begin position="55"/>
        <end position="501"/>
    </location>
</feature>
<feature type="transmembrane region" description="Helical" evidence="10">
    <location>
        <begin position="707"/>
        <end position="729"/>
    </location>
</feature>
<evidence type="ECO:0000256" key="3">
    <source>
        <dbReference type="ARBA" id="ARBA00022448"/>
    </source>
</evidence>
<feature type="transmembrane region" description="Helical" evidence="10">
    <location>
        <begin position="950"/>
        <end position="972"/>
    </location>
</feature>
<feature type="transmembrane region" description="Helical" evidence="10">
    <location>
        <begin position="830"/>
        <end position="847"/>
    </location>
</feature>